<name>A0A0A9AU77_ARUDO</name>
<reference evidence="1" key="2">
    <citation type="journal article" date="2015" name="Data Brief">
        <title>Shoot transcriptome of the giant reed, Arundo donax.</title>
        <authorList>
            <person name="Barrero R.A."/>
            <person name="Guerrero F.D."/>
            <person name="Moolhuijzen P."/>
            <person name="Goolsby J.A."/>
            <person name="Tidwell J."/>
            <person name="Bellgard S.E."/>
            <person name="Bellgard M.I."/>
        </authorList>
    </citation>
    <scope>NUCLEOTIDE SEQUENCE</scope>
    <source>
        <tissue evidence="1">Shoot tissue taken approximately 20 cm above the soil surface</tissue>
    </source>
</reference>
<organism evidence="1">
    <name type="scientific">Arundo donax</name>
    <name type="common">Giant reed</name>
    <name type="synonym">Donax arundinaceus</name>
    <dbReference type="NCBI Taxonomy" id="35708"/>
    <lineage>
        <taxon>Eukaryota</taxon>
        <taxon>Viridiplantae</taxon>
        <taxon>Streptophyta</taxon>
        <taxon>Embryophyta</taxon>
        <taxon>Tracheophyta</taxon>
        <taxon>Spermatophyta</taxon>
        <taxon>Magnoliopsida</taxon>
        <taxon>Liliopsida</taxon>
        <taxon>Poales</taxon>
        <taxon>Poaceae</taxon>
        <taxon>PACMAD clade</taxon>
        <taxon>Arundinoideae</taxon>
        <taxon>Arundineae</taxon>
        <taxon>Arundo</taxon>
    </lineage>
</organism>
<accession>A0A0A9AU77</accession>
<dbReference type="EMBL" id="GBRH01244452">
    <property type="protein sequence ID" value="JAD53443.1"/>
    <property type="molecule type" value="Transcribed_RNA"/>
</dbReference>
<reference evidence="1" key="1">
    <citation type="submission" date="2014-09" db="EMBL/GenBank/DDBJ databases">
        <authorList>
            <person name="Magalhaes I.L.F."/>
            <person name="Oliveira U."/>
            <person name="Santos F.R."/>
            <person name="Vidigal T.H.D.A."/>
            <person name="Brescovit A.D."/>
            <person name="Santos A.J."/>
        </authorList>
    </citation>
    <scope>NUCLEOTIDE SEQUENCE</scope>
    <source>
        <tissue evidence="1">Shoot tissue taken approximately 20 cm above the soil surface</tissue>
    </source>
</reference>
<evidence type="ECO:0000313" key="1">
    <source>
        <dbReference type="EMBL" id="JAD53443.1"/>
    </source>
</evidence>
<dbReference type="AlphaFoldDB" id="A0A0A9AU77"/>
<proteinExistence type="predicted"/>
<sequence>MKCPRGTQRSVLSRVKN</sequence>
<protein>
    <submittedName>
        <fullName evidence="1">Uncharacterized protein</fullName>
    </submittedName>
</protein>